<gene>
    <name evidence="1" type="ORF">WMO28_12935</name>
</gene>
<comment type="caution">
    <text evidence="1">The sequence shown here is derived from an EMBL/GenBank/DDBJ whole genome shotgun (WGS) entry which is preliminary data.</text>
</comment>
<dbReference type="RefSeq" id="WP_349057214.1">
    <property type="nucleotide sequence ID" value="NZ_JBBMEJ010000016.1"/>
</dbReference>
<evidence type="ECO:0000313" key="2">
    <source>
        <dbReference type="Proteomes" id="UP001473063"/>
    </source>
</evidence>
<proteinExistence type="predicted"/>
<keyword evidence="2" id="KW-1185">Reference proteome</keyword>
<evidence type="ECO:0000313" key="1">
    <source>
        <dbReference type="EMBL" id="MEQ2371815.1"/>
    </source>
</evidence>
<protein>
    <submittedName>
        <fullName evidence="1">LicD family protein</fullName>
    </submittedName>
</protein>
<organism evidence="1 2">
    <name type="scientific">Blautia aquisgranensis</name>
    <dbReference type="NCBI Taxonomy" id="3133153"/>
    <lineage>
        <taxon>Bacteria</taxon>
        <taxon>Bacillati</taxon>
        <taxon>Bacillota</taxon>
        <taxon>Clostridia</taxon>
        <taxon>Lachnospirales</taxon>
        <taxon>Lachnospiraceae</taxon>
        <taxon>Blautia</taxon>
    </lineage>
</organism>
<dbReference type="Proteomes" id="UP001473063">
    <property type="component" value="Unassembled WGS sequence"/>
</dbReference>
<name>A0ABV1BJ74_9FIRM</name>
<accession>A0ABV1BJ74</accession>
<sequence length="389" mass="47136">MRQSVLNREQQKILELLKEIDIICKKNKIPYFLSPYLTFCAVMKRPFPQNPSAGVVYMKTGDMERFKNIFEEEPELRRTLESMENNSRFPGFFLRYTDKDTLLYRMDEYGKYRYPGISVTILPLQCEYGPKLKYHWNRMREEGWKRIYGKKGTWRNRRELACIWMVRFLSLCGRGWLGKSIFRDLLHQPQENVRTYVIRYFEMNLYFSASVFERTQEIELEGERFSIPEDVEKYLVTAYGKKYRNKSPEKYVPDSMSVCSALIPCEEFMQQSKELKKFAADRKRVVRRRKFGLNYRKYFEQCWDYVKFCGAKCECSAAYRKKQSYIQNLLKNEDYVQLEKTFAEYTRMMNRCLKYEEAFDTDPEIFELYLQYLEKTGRISYMEKVKKYV</sequence>
<dbReference type="EMBL" id="JBBMEJ010000016">
    <property type="protein sequence ID" value="MEQ2371815.1"/>
    <property type="molecule type" value="Genomic_DNA"/>
</dbReference>
<reference evidence="1 2" key="1">
    <citation type="submission" date="2024-03" db="EMBL/GenBank/DDBJ databases">
        <title>Human intestinal bacterial collection.</title>
        <authorList>
            <person name="Pauvert C."/>
            <person name="Hitch T.C.A."/>
            <person name="Clavel T."/>
        </authorList>
    </citation>
    <scope>NUCLEOTIDE SEQUENCE [LARGE SCALE GENOMIC DNA]</scope>
    <source>
        <strain evidence="1 2">CLA-JM-H16</strain>
    </source>
</reference>